<evidence type="ECO:0000313" key="9">
    <source>
        <dbReference type="Proteomes" id="UP001596074"/>
    </source>
</evidence>
<reference evidence="9" key="1">
    <citation type="journal article" date="2019" name="Int. J. Syst. Evol. Microbiol.">
        <title>The Global Catalogue of Microorganisms (GCM) 10K type strain sequencing project: providing services to taxonomists for standard genome sequencing and annotation.</title>
        <authorList>
            <consortium name="The Broad Institute Genomics Platform"/>
            <consortium name="The Broad Institute Genome Sequencing Center for Infectious Disease"/>
            <person name="Wu L."/>
            <person name="Ma J."/>
        </authorList>
    </citation>
    <scope>NUCLEOTIDE SEQUENCE [LARGE SCALE GENOMIC DNA]</scope>
    <source>
        <strain evidence="9">KCTC 42087</strain>
    </source>
</reference>
<keyword evidence="9" id="KW-1185">Reference proteome</keyword>
<dbReference type="RefSeq" id="WP_378285627.1">
    <property type="nucleotide sequence ID" value="NZ_JBHSON010000046.1"/>
</dbReference>
<dbReference type="Proteomes" id="UP001596074">
    <property type="component" value="Unassembled WGS sequence"/>
</dbReference>
<keyword evidence="6" id="KW-0408">Iron</keyword>
<keyword evidence="4 8" id="KW-0223">Dioxygenase</keyword>
<dbReference type="InterPro" id="IPR051178">
    <property type="entry name" value="TfdA_dioxygenase"/>
</dbReference>
<dbReference type="SUPFAM" id="SSF51197">
    <property type="entry name" value="Clavaminate synthase-like"/>
    <property type="match status" value="1"/>
</dbReference>
<evidence type="ECO:0000259" key="7">
    <source>
        <dbReference type="Pfam" id="PF02668"/>
    </source>
</evidence>
<gene>
    <name evidence="8" type="ORF">ACFPZN_30120</name>
</gene>
<dbReference type="GO" id="GO:0051213">
    <property type="term" value="F:dioxygenase activity"/>
    <property type="evidence" value="ECO:0007669"/>
    <property type="project" value="UniProtKB-KW"/>
</dbReference>
<organism evidence="8 9">
    <name type="scientific">Actinomadura rugatobispora</name>
    <dbReference type="NCBI Taxonomy" id="1994"/>
    <lineage>
        <taxon>Bacteria</taxon>
        <taxon>Bacillati</taxon>
        <taxon>Actinomycetota</taxon>
        <taxon>Actinomycetes</taxon>
        <taxon>Streptosporangiales</taxon>
        <taxon>Thermomonosporaceae</taxon>
        <taxon>Actinomadura</taxon>
    </lineage>
</organism>
<accession>A0ABW1A306</accession>
<proteinExistence type="inferred from homology"/>
<keyword evidence="5" id="KW-0560">Oxidoreductase</keyword>
<dbReference type="Gene3D" id="3.60.130.10">
    <property type="entry name" value="Clavaminate synthase-like"/>
    <property type="match status" value="1"/>
</dbReference>
<comment type="caution">
    <text evidence="8">The sequence shown here is derived from an EMBL/GenBank/DDBJ whole genome shotgun (WGS) entry which is preliminary data.</text>
</comment>
<dbReference type="InterPro" id="IPR003819">
    <property type="entry name" value="TauD/TfdA-like"/>
</dbReference>
<dbReference type="PANTHER" id="PTHR43779">
    <property type="entry name" value="DIOXYGENASE RV0097-RELATED"/>
    <property type="match status" value="1"/>
</dbReference>
<comment type="cofactor">
    <cofactor evidence="1">
        <name>Fe(2+)</name>
        <dbReference type="ChEBI" id="CHEBI:29033"/>
    </cofactor>
</comment>
<evidence type="ECO:0000256" key="2">
    <source>
        <dbReference type="ARBA" id="ARBA00005896"/>
    </source>
</evidence>
<comment type="similarity">
    <text evidence="2">Belongs to the TfdA dioxygenase family.</text>
</comment>
<dbReference type="EMBL" id="JBHSON010000046">
    <property type="protein sequence ID" value="MFC5749905.1"/>
    <property type="molecule type" value="Genomic_DNA"/>
</dbReference>
<dbReference type="InterPro" id="IPR042098">
    <property type="entry name" value="TauD-like_sf"/>
</dbReference>
<feature type="domain" description="TauD/TfdA-like" evidence="7">
    <location>
        <begin position="7"/>
        <end position="267"/>
    </location>
</feature>
<evidence type="ECO:0000256" key="6">
    <source>
        <dbReference type="ARBA" id="ARBA00023004"/>
    </source>
</evidence>
<dbReference type="Pfam" id="PF02668">
    <property type="entry name" value="TauD"/>
    <property type="match status" value="1"/>
</dbReference>
<sequence length="275" mass="31059">MAAIALEKLSEHVGVEVRDVDVDRLLNDDDLPEACLDALEEHGVLLFRELHAGDEAQVAFCRRLGDLVRFPSYRIPEVMEISFDPSNPNAEYFASNDYWHIDGSLDDIPAKAGVLSAHVVAEAGGETEFASTYAAYDALTGEEKERYAGMRAVHTFEAVQRKSYPDPTPEQRAEWARRPAREHPLVWEHRSGRHSLVFGPTIEKFVGMGVDESQELLAEITRRATTPDKVLRHSWTIGDLVIWDNRGLVHRACEFDRTKPRRMHRTTLAGDEAIK</sequence>
<evidence type="ECO:0000256" key="3">
    <source>
        <dbReference type="ARBA" id="ARBA00022723"/>
    </source>
</evidence>
<protein>
    <submittedName>
        <fullName evidence="8">TauD/TfdA dioxygenase family protein</fullName>
    </submittedName>
</protein>
<dbReference type="PANTHER" id="PTHR43779:SF3">
    <property type="entry name" value="(3R)-3-[(CARBOXYMETHYL)AMINO]FATTY ACID OXYGENASE_DECARBOXYLASE"/>
    <property type="match status" value="1"/>
</dbReference>
<evidence type="ECO:0000313" key="8">
    <source>
        <dbReference type="EMBL" id="MFC5749905.1"/>
    </source>
</evidence>
<evidence type="ECO:0000256" key="5">
    <source>
        <dbReference type="ARBA" id="ARBA00023002"/>
    </source>
</evidence>
<evidence type="ECO:0000256" key="1">
    <source>
        <dbReference type="ARBA" id="ARBA00001954"/>
    </source>
</evidence>
<evidence type="ECO:0000256" key="4">
    <source>
        <dbReference type="ARBA" id="ARBA00022964"/>
    </source>
</evidence>
<name>A0ABW1A306_9ACTN</name>
<keyword evidence="3" id="KW-0479">Metal-binding</keyword>